<proteinExistence type="predicted"/>
<dbReference type="EMBL" id="JAPDNS010000002">
    <property type="protein sequence ID" value="MCW3486412.1"/>
    <property type="molecule type" value="Genomic_DNA"/>
</dbReference>
<dbReference type="Proteomes" id="UP001207742">
    <property type="component" value="Unassembled WGS sequence"/>
</dbReference>
<dbReference type="RefSeq" id="WP_264733228.1">
    <property type="nucleotide sequence ID" value="NZ_JAPDNR010000001.1"/>
</dbReference>
<evidence type="ECO:0000313" key="1">
    <source>
        <dbReference type="EMBL" id="MCW3486412.1"/>
    </source>
</evidence>
<protein>
    <recommendedName>
        <fullName evidence="3">Class I SAM-dependent methyltransferase</fullName>
    </recommendedName>
</protein>
<comment type="caution">
    <text evidence="1">The sequence shown here is derived from an EMBL/GenBank/DDBJ whole genome shotgun (WGS) entry which is preliminary data.</text>
</comment>
<sequence length="306" mass="35030">MAVFPDLIHSIDVQHAHHRQRNLFYEKADRLFWMPATRALLTRSRTELLQLSAAGKLLPLADYLTLTAQRAFCRVNQYMQVAGTAGSALKALYVQLIDEIAAALESSADIDFDTLEQQHIQRLRNWLLQTNPFVATLNSSLQPFVQEVVCAEYAPATQLQVLQLDLSAIREPLLDIGCGPHAYLVRYLREQGVDAYGVDRFIEKPAPWLYTGDWMTYTYTPGYWGTMLSNLSFSNHFQHHHQRSDGEYLAYAGKYMEILAALQPGGSYHYAPHLPMIETYLPPEVYHIRHHRVQDQLMCAIIQKHS</sequence>
<keyword evidence="2" id="KW-1185">Reference proteome</keyword>
<name>A0ABT3IR02_9BACT</name>
<dbReference type="InterPro" id="IPR029063">
    <property type="entry name" value="SAM-dependent_MTases_sf"/>
</dbReference>
<gene>
    <name evidence="1" type="ORF">OL497_21100</name>
</gene>
<evidence type="ECO:0008006" key="3">
    <source>
        <dbReference type="Google" id="ProtNLM"/>
    </source>
</evidence>
<reference evidence="1 2" key="1">
    <citation type="submission" date="2022-10" db="EMBL/GenBank/DDBJ databases">
        <title>Chitinophaga nivalis PC15 sp. nov., isolated from Pyeongchang county, South Korea.</title>
        <authorList>
            <person name="Trinh H.N."/>
        </authorList>
    </citation>
    <scope>NUCLEOTIDE SEQUENCE [LARGE SCALE GENOMIC DNA]</scope>
    <source>
        <strain evidence="1 2">PC14</strain>
    </source>
</reference>
<dbReference type="SUPFAM" id="SSF53335">
    <property type="entry name" value="S-adenosyl-L-methionine-dependent methyltransferases"/>
    <property type="match status" value="1"/>
</dbReference>
<evidence type="ECO:0000313" key="2">
    <source>
        <dbReference type="Proteomes" id="UP001207742"/>
    </source>
</evidence>
<organism evidence="1 2">
    <name type="scientific">Chitinophaga nivalis</name>
    <dbReference type="NCBI Taxonomy" id="2991709"/>
    <lineage>
        <taxon>Bacteria</taxon>
        <taxon>Pseudomonadati</taxon>
        <taxon>Bacteroidota</taxon>
        <taxon>Chitinophagia</taxon>
        <taxon>Chitinophagales</taxon>
        <taxon>Chitinophagaceae</taxon>
        <taxon>Chitinophaga</taxon>
    </lineage>
</organism>
<accession>A0ABT3IR02</accession>